<dbReference type="EMBL" id="OU895878">
    <property type="protein sequence ID" value="CAG9801790.1"/>
    <property type="molecule type" value="Genomic_DNA"/>
</dbReference>
<evidence type="ECO:0000256" key="3">
    <source>
        <dbReference type="ARBA" id="ARBA00022692"/>
    </source>
</evidence>
<protein>
    <recommendedName>
        <fullName evidence="7">Major facilitator superfamily (MFS) profile domain-containing protein</fullName>
    </recommendedName>
</protein>
<dbReference type="Pfam" id="PF07690">
    <property type="entry name" value="MFS_1"/>
    <property type="match status" value="1"/>
</dbReference>
<feature type="transmembrane region" description="Helical" evidence="6">
    <location>
        <begin position="394"/>
        <end position="414"/>
    </location>
</feature>
<evidence type="ECO:0000313" key="8">
    <source>
        <dbReference type="EMBL" id="CAG9801790.1"/>
    </source>
</evidence>
<reference evidence="8" key="2">
    <citation type="submission" date="2022-10" db="EMBL/GenBank/DDBJ databases">
        <authorList>
            <consortium name="ENA_rothamsted_submissions"/>
            <consortium name="culmorum"/>
            <person name="King R."/>
        </authorList>
    </citation>
    <scope>NUCLEOTIDE SEQUENCE</scope>
</reference>
<comment type="subcellular location">
    <subcellularLocation>
        <location evidence="1">Membrane</location>
        <topology evidence="1">Multi-pass membrane protein</topology>
    </subcellularLocation>
</comment>
<feature type="domain" description="Major facilitator superfamily (MFS) profile" evidence="7">
    <location>
        <begin position="22"/>
        <end position="505"/>
    </location>
</feature>
<feature type="transmembrane region" description="Helical" evidence="6">
    <location>
        <begin position="191"/>
        <end position="213"/>
    </location>
</feature>
<dbReference type="OrthoDB" id="10262656at2759"/>
<keyword evidence="4 6" id="KW-1133">Transmembrane helix</keyword>
<feature type="transmembrane region" description="Helical" evidence="6">
    <location>
        <begin position="369"/>
        <end position="387"/>
    </location>
</feature>
<feature type="transmembrane region" description="Helical" evidence="6">
    <location>
        <begin position="21"/>
        <end position="50"/>
    </location>
</feature>
<dbReference type="PANTHER" id="PTHR23511:SF35">
    <property type="entry name" value="MAJOR FACILITATOR SUPERFAMILY (MFS) PROFILE DOMAIN-CONTAINING PROTEIN"/>
    <property type="match status" value="1"/>
</dbReference>
<feature type="transmembrane region" description="Helical" evidence="6">
    <location>
        <begin position="115"/>
        <end position="137"/>
    </location>
</feature>
<dbReference type="SUPFAM" id="SSF103473">
    <property type="entry name" value="MFS general substrate transporter"/>
    <property type="match status" value="1"/>
</dbReference>
<dbReference type="PANTHER" id="PTHR23511">
    <property type="entry name" value="SYNAPTIC VESICLE GLYCOPROTEIN 2"/>
    <property type="match status" value="1"/>
</dbReference>
<feature type="transmembrane region" description="Helical" evidence="6">
    <location>
        <begin position="62"/>
        <end position="79"/>
    </location>
</feature>
<organism evidence="8 9">
    <name type="scientific">Chironomus riparius</name>
    <dbReference type="NCBI Taxonomy" id="315576"/>
    <lineage>
        <taxon>Eukaryota</taxon>
        <taxon>Metazoa</taxon>
        <taxon>Ecdysozoa</taxon>
        <taxon>Arthropoda</taxon>
        <taxon>Hexapoda</taxon>
        <taxon>Insecta</taxon>
        <taxon>Pterygota</taxon>
        <taxon>Neoptera</taxon>
        <taxon>Endopterygota</taxon>
        <taxon>Diptera</taxon>
        <taxon>Nematocera</taxon>
        <taxon>Chironomoidea</taxon>
        <taxon>Chironomidae</taxon>
        <taxon>Chironominae</taxon>
        <taxon>Chironomus</taxon>
    </lineage>
</organism>
<gene>
    <name evidence="8" type="ORF">CHIRRI_LOCUS4711</name>
</gene>
<sequence length="508" mass="56664">MSKVLEYSLEDAIARTKFGKFNYFMIVLSGLVLACGMMETNCINIILPIAQCELNLSNVHKGLLGSVGYIGIILSSHFWGFMADTRGRKKVIVPALMLSFLFTVISTFAKSFWFLALFRFLNGFCVCAPQTIIYAFLGEFHSTHHRSRVLIIASVMYGLFVLIMPINGIAFLNRENWKLFIPFLNLNYGAWRIFLFMCSLPSAICAIVMIFFVPESPKFKYAQGDEEGTLEILKKIFKSNTGKSANEYEVKALIKDDEFLKGSEVNSKGFFYFMWSQTVPLFKSPHLKNTATACFLQFGICVVANGFWTFFPEILNKVSLWTTDNPHGSATVCGVLDYFNRISSNSSTATNSDNPTCITKLEFSTFQNIAMLTLLYSVFWFVISIVINKTGKLVIMVIVAAVSGTSSILLMFIQVPMASIYIYLVLLLAGLNMSIVNTSTVELFPTTLRAMAVSISMMAGRIGSVAGSNFVGVSIKNFCTYTWLLPTILLFSGGLLSFTIPNINKRIK</sequence>
<evidence type="ECO:0000313" key="9">
    <source>
        <dbReference type="Proteomes" id="UP001153620"/>
    </source>
</evidence>
<feature type="transmembrane region" description="Helical" evidence="6">
    <location>
        <begin position="291"/>
        <end position="311"/>
    </location>
</feature>
<feature type="transmembrane region" description="Helical" evidence="6">
    <location>
        <begin position="420"/>
        <end position="438"/>
    </location>
</feature>
<accession>A0A9N9RR01</accession>
<feature type="transmembrane region" description="Helical" evidence="6">
    <location>
        <begin position="91"/>
        <end position="109"/>
    </location>
</feature>
<evidence type="ECO:0000256" key="2">
    <source>
        <dbReference type="ARBA" id="ARBA00022448"/>
    </source>
</evidence>
<reference evidence="8" key="1">
    <citation type="submission" date="2022-01" db="EMBL/GenBank/DDBJ databases">
        <authorList>
            <person name="King R."/>
        </authorList>
    </citation>
    <scope>NUCLEOTIDE SEQUENCE</scope>
</reference>
<evidence type="ECO:0000256" key="4">
    <source>
        <dbReference type="ARBA" id="ARBA00022989"/>
    </source>
</evidence>
<proteinExistence type="predicted"/>
<dbReference type="GO" id="GO:0022857">
    <property type="term" value="F:transmembrane transporter activity"/>
    <property type="evidence" value="ECO:0007669"/>
    <property type="project" value="InterPro"/>
</dbReference>
<feature type="transmembrane region" description="Helical" evidence="6">
    <location>
        <begin position="149"/>
        <end position="171"/>
    </location>
</feature>
<dbReference type="InterPro" id="IPR020846">
    <property type="entry name" value="MFS_dom"/>
</dbReference>
<dbReference type="AlphaFoldDB" id="A0A9N9RR01"/>
<keyword evidence="9" id="KW-1185">Reference proteome</keyword>
<evidence type="ECO:0000256" key="5">
    <source>
        <dbReference type="ARBA" id="ARBA00023136"/>
    </source>
</evidence>
<dbReference type="GO" id="GO:0016020">
    <property type="term" value="C:membrane"/>
    <property type="evidence" value="ECO:0007669"/>
    <property type="project" value="UniProtKB-SubCell"/>
</dbReference>
<keyword evidence="2" id="KW-0813">Transport</keyword>
<dbReference type="InterPro" id="IPR011701">
    <property type="entry name" value="MFS"/>
</dbReference>
<dbReference type="Gene3D" id="1.20.1250.20">
    <property type="entry name" value="MFS general substrate transporter like domains"/>
    <property type="match status" value="1"/>
</dbReference>
<name>A0A9N9RR01_9DIPT</name>
<keyword evidence="5 6" id="KW-0472">Membrane</keyword>
<dbReference type="InterPro" id="IPR036259">
    <property type="entry name" value="MFS_trans_sf"/>
</dbReference>
<evidence type="ECO:0000256" key="1">
    <source>
        <dbReference type="ARBA" id="ARBA00004141"/>
    </source>
</evidence>
<dbReference type="PROSITE" id="PS50850">
    <property type="entry name" value="MFS"/>
    <property type="match status" value="1"/>
</dbReference>
<feature type="transmembrane region" description="Helical" evidence="6">
    <location>
        <begin position="483"/>
        <end position="503"/>
    </location>
</feature>
<evidence type="ECO:0000259" key="7">
    <source>
        <dbReference type="PROSITE" id="PS50850"/>
    </source>
</evidence>
<feature type="transmembrane region" description="Helical" evidence="6">
    <location>
        <begin position="450"/>
        <end position="471"/>
    </location>
</feature>
<dbReference type="PROSITE" id="PS51257">
    <property type="entry name" value="PROKAR_LIPOPROTEIN"/>
    <property type="match status" value="1"/>
</dbReference>
<keyword evidence="3 6" id="KW-0812">Transmembrane</keyword>
<evidence type="ECO:0000256" key="6">
    <source>
        <dbReference type="SAM" id="Phobius"/>
    </source>
</evidence>
<dbReference type="Proteomes" id="UP001153620">
    <property type="component" value="Chromosome 2"/>
</dbReference>